<evidence type="ECO:0000256" key="3">
    <source>
        <dbReference type="ARBA" id="ARBA00022603"/>
    </source>
</evidence>
<evidence type="ECO:0000256" key="7">
    <source>
        <dbReference type="ARBA" id="ARBA00047942"/>
    </source>
</evidence>
<evidence type="ECO:0000256" key="5">
    <source>
        <dbReference type="ARBA" id="ARBA00022691"/>
    </source>
</evidence>
<comment type="caution">
    <text evidence="10">The sequence shown here is derived from an EMBL/GenBank/DDBJ whole genome shotgun (WGS) entry which is preliminary data.</text>
</comment>
<dbReference type="SUPFAM" id="SSF53335">
    <property type="entry name" value="S-adenosyl-L-methionine-dependent methyltransferases"/>
    <property type="match status" value="1"/>
</dbReference>
<dbReference type="EC" id="2.1.1.72" evidence="2"/>
<dbReference type="InterPro" id="IPR051537">
    <property type="entry name" value="DNA_Adenine_Mtase"/>
</dbReference>
<dbReference type="EMBL" id="JAJKFW010000012">
    <property type="protein sequence ID" value="MCC9641666.1"/>
    <property type="molecule type" value="Genomic_DNA"/>
</dbReference>
<evidence type="ECO:0000313" key="11">
    <source>
        <dbReference type="Proteomes" id="UP001430306"/>
    </source>
</evidence>
<keyword evidence="5" id="KW-0949">S-adenosyl-L-methionine</keyword>
<evidence type="ECO:0000256" key="6">
    <source>
        <dbReference type="ARBA" id="ARBA00022747"/>
    </source>
</evidence>
<dbReference type="PRINTS" id="PR00507">
    <property type="entry name" value="N12N6MTFRASE"/>
</dbReference>
<dbReference type="GO" id="GO:0032259">
    <property type="term" value="P:methylation"/>
    <property type="evidence" value="ECO:0007669"/>
    <property type="project" value="UniProtKB-KW"/>
</dbReference>
<comment type="similarity">
    <text evidence="1">Belongs to the N(4)/N(6)-methyltransferase family.</text>
</comment>
<name>A0ABS8NGQ8_9BACT</name>
<dbReference type="PANTHER" id="PTHR42933:SF1">
    <property type="entry name" value="SITE-SPECIFIC DNA-METHYLTRANSFERASE (ADENINE-SPECIFIC)"/>
    <property type="match status" value="1"/>
</dbReference>
<protein>
    <recommendedName>
        <fullName evidence="2">site-specific DNA-methyltransferase (adenine-specific)</fullName>
        <ecNumber evidence="2">2.1.1.72</ecNumber>
    </recommendedName>
</protein>
<keyword evidence="4" id="KW-0808">Transferase</keyword>
<sequence length="183" mass="20326">MTETRKDLLGDLFQGAITYGERGQFMTPEPICDMMAQMNVPDEDTGLDGRRTVNDPCCGSGRMLLAVAKLQPNWHFIGQDVDLRCVRMTAINLALRNHYGHVIHGNTLTVTNELTYETGRVQVWGNAIRKVNRVPVPDREPESFQATPDIPAPDQPSLQPESSKPAETPPKQSRPGGSQLELF</sequence>
<evidence type="ECO:0000313" key="10">
    <source>
        <dbReference type="EMBL" id="MCC9641666.1"/>
    </source>
</evidence>
<evidence type="ECO:0000256" key="4">
    <source>
        <dbReference type="ARBA" id="ARBA00022679"/>
    </source>
</evidence>
<feature type="region of interest" description="Disordered" evidence="8">
    <location>
        <begin position="134"/>
        <end position="183"/>
    </location>
</feature>
<feature type="domain" description="DNA methylase adenine-specific" evidence="9">
    <location>
        <begin position="7"/>
        <end position="111"/>
    </location>
</feature>
<organism evidence="10 11">
    <name type="scientific">Rhodopirellula halodulae</name>
    <dbReference type="NCBI Taxonomy" id="2894198"/>
    <lineage>
        <taxon>Bacteria</taxon>
        <taxon>Pseudomonadati</taxon>
        <taxon>Planctomycetota</taxon>
        <taxon>Planctomycetia</taxon>
        <taxon>Pirellulales</taxon>
        <taxon>Pirellulaceae</taxon>
        <taxon>Rhodopirellula</taxon>
    </lineage>
</organism>
<keyword evidence="6" id="KW-0680">Restriction system</keyword>
<dbReference type="InterPro" id="IPR003356">
    <property type="entry name" value="DNA_methylase_A-5"/>
</dbReference>
<dbReference type="Pfam" id="PF02384">
    <property type="entry name" value="N6_Mtase"/>
    <property type="match status" value="1"/>
</dbReference>
<evidence type="ECO:0000256" key="1">
    <source>
        <dbReference type="ARBA" id="ARBA00006594"/>
    </source>
</evidence>
<dbReference type="Proteomes" id="UP001430306">
    <property type="component" value="Unassembled WGS sequence"/>
</dbReference>
<dbReference type="InterPro" id="IPR029063">
    <property type="entry name" value="SAM-dependent_MTases_sf"/>
</dbReference>
<keyword evidence="11" id="KW-1185">Reference proteome</keyword>
<evidence type="ECO:0000256" key="2">
    <source>
        <dbReference type="ARBA" id="ARBA00011900"/>
    </source>
</evidence>
<evidence type="ECO:0000256" key="8">
    <source>
        <dbReference type="SAM" id="MobiDB-lite"/>
    </source>
</evidence>
<proteinExistence type="inferred from homology"/>
<gene>
    <name evidence="10" type="ORF">LOC71_05220</name>
</gene>
<evidence type="ECO:0000259" key="9">
    <source>
        <dbReference type="Pfam" id="PF02384"/>
    </source>
</evidence>
<accession>A0ABS8NGQ8</accession>
<comment type="catalytic activity">
    <reaction evidence="7">
        <text>a 2'-deoxyadenosine in DNA + S-adenosyl-L-methionine = an N(6)-methyl-2'-deoxyadenosine in DNA + S-adenosyl-L-homocysteine + H(+)</text>
        <dbReference type="Rhea" id="RHEA:15197"/>
        <dbReference type="Rhea" id="RHEA-COMP:12418"/>
        <dbReference type="Rhea" id="RHEA-COMP:12419"/>
        <dbReference type="ChEBI" id="CHEBI:15378"/>
        <dbReference type="ChEBI" id="CHEBI:57856"/>
        <dbReference type="ChEBI" id="CHEBI:59789"/>
        <dbReference type="ChEBI" id="CHEBI:90615"/>
        <dbReference type="ChEBI" id="CHEBI:90616"/>
        <dbReference type="EC" id="2.1.1.72"/>
    </reaction>
</comment>
<dbReference type="GO" id="GO:0008168">
    <property type="term" value="F:methyltransferase activity"/>
    <property type="evidence" value="ECO:0007669"/>
    <property type="project" value="UniProtKB-KW"/>
</dbReference>
<dbReference type="PANTHER" id="PTHR42933">
    <property type="entry name" value="SLR6095 PROTEIN"/>
    <property type="match status" value="1"/>
</dbReference>
<dbReference type="Gene3D" id="3.40.50.150">
    <property type="entry name" value="Vaccinia Virus protein VP39"/>
    <property type="match status" value="1"/>
</dbReference>
<keyword evidence="3 10" id="KW-0489">Methyltransferase</keyword>
<reference evidence="10" key="1">
    <citation type="submission" date="2021-11" db="EMBL/GenBank/DDBJ databases">
        <title>Genome sequence.</title>
        <authorList>
            <person name="Sun Q."/>
        </authorList>
    </citation>
    <scope>NUCLEOTIDE SEQUENCE</scope>
    <source>
        <strain evidence="10">JC740</strain>
    </source>
</reference>